<dbReference type="Proteomes" id="UP000184600">
    <property type="component" value="Unassembled WGS sequence"/>
</dbReference>
<dbReference type="AlphaFoldDB" id="A0A1M7YS29"/>
<dbReference type="EMBL" id="FRFG01000014">
    <property type="protein sequence ID" value="SHO55403.1"/>
    <property type="molecule type" value="Genomic_DNA"/>
</dbReference>
<protein>
    <submittedName>
        <fullName evidence="1">Uncharacterized protein</fullName>
    </submittedName>
</protein>
<dbReference type="RefSeq" id="WP_073580370.1">
    <property type="nucleotide sequence ID" value="NZ_AP024898.1"/>
</dbReference>
<keyword evidence="2" id="KW-1185">Reference proteome</keyword>
<name>A0A1M7YS29_9VIBR</name>
<evidence type="ECO:0000313" key="2">
    <source>
        <dbReference type="Proteomes" id="UP000184600"/>
    </source>
</evidence>
<reference evidence="2" key="1">
    <citation type="submission" date="2016-12" db="EMBL/GenBank/DDBJ databases">
        <authorList>
            <person name="Rodrigo-Torres L."/>
            <person name="Arahal R.D."/>
            <person name="Lucena T."/>
        </authorList>
    </citation>
    <scope>NUCLEOTIDE SEQUENCE [LARGE SCALE GENOMIC DNA]</scope>
</reference>
<accession>A0A1M7YS29</accession>
<organism evidence="1 2">
    <name type="scientific">Vibrio quintilis</name>
    <dbReference type="NCBI Taxonomy" id="1117707"/>
    <lineage>
        <taxon>Bacteria</taxon>
        <taxon>Pseudomonadati</taxon>
        <taxon>Pseudomonadota</taxon>
        <taxon>Gammaproteobacteria</taxon>
        <taxon>Vibrionales</taxon>
        <taxon>Vibrionaceae</taxon>
        <taxon>Vibrio</taxon>
    </lineage>
</organism>
<dbReference type="OrthoDB" id="4578725at2"/>
<evidence type="ECO:0000313" key="1">
    <source>
        <dbReference type="EMBL" id="SHO55403.1"/>
    </source>
</evidence>
<gene>
    <name evidence="1" type="ORF">VQ7734_01131</name>
</gene>
<proteinExistence type="predicted"/>
<sequence>MEQKFCIFCGQSGLTKEHFWPDWFGKQLGKNEAAKYIDGSIQATPKLDDAEKKINTRSGCVATKKFRVVCATCNNGWMSALEEKVKPILQNAITPCDMKLDRQQLQLFSMWVTMKTMLAEHTKQKTNSTPKEDLRRFCKKQTIPEYFKIYIAKHDTNDICAYSRTSVRLGTVATAESHIGKIENNTQATSFLVGQLFIYVFSCTEPSLNILGNFKLNRLKRIKPYETKQLCFKSLKNLDQQSIQNVTYALEDFINSQSVASIQSG</sequence>